<comment type="caution">
    <text evidence="1">The sequence shown here is derived from an EMBL/GenBank/DDBJ whole genome shotgun (WGS) entry which is preliminary data.</text>
</comment>
<protein>
    <submittedName>
        <fullName evidence="1">TIGR04141 family sporadically distributed protein</fullName>
    </submittedName>
</protein>
<sequence length="444" mass="49471">MCFGYGAGVLEWDRIEANFGLRVAARKFDHEAVTELRSRRIDASARTQLVQIPSGTELRDLGVQLDGEFVRRMAGRIAASDGSGLSGPIAASDSIAFRSQTDLAHVQQVLRQLLTDIETTAAQDEFEFIDSLEPLRESEQETKDLNDSLAKSILDPQETGTPYLLEFAPPDDVQIDEVEEIIATRGDKSETLEEYTVHGLRKALQTLGVRRGTNFLTNVRLMAKGPEGEPKSMMLPLKQWVIFESGHEDFRFVLTIGRWFRLKEAYTQKLNLDLAGIHDVTALLNLPPSYLGEPEGSYNERAAAGTPNLLLMDKVNIQTTDGNRFEACDLLHCDGYLVHVKRYTGSQTLSHLFSQGAVSAELLNEDAVAREDFSNQVLQRNDGREISWESSPRSVTYAIISPTGRTIPADLPTFSKVNLRDFARRLRRMSFEPSIAAIPLVAEV</sequence>
<dbReference type="Pfam" id="PF19614">
    <property type="entry name" value="DUF6119"/>
    <property type="match status" value="1"/>
</dbReference>
<reference evidence="1 2" key="1">
    <citation type="journal article" date="2019" name="Int. J. Syst. Evol. Microbiol.">
        <title>The Global Catalogue of Microorganisms (GCM) 10K type strain sequencing project: providing services to taxonomists for standard genome sequencing and annotation.</title>
        <authorList>
            <consortium name="The Broad Institute Genomics Platform"/>
            <consortium name="The Broad Institute Genome Sequencing Center for Infectious Disease"/>
            <person name="Wu L."/>
            <person name="Ma J."/>
        </authorList>
    </citation>
    <scope>NUCLEOTIDE SEQUENCE [LARGE SCALE GENOMIC DNA]</scope>
    <source>
        <strain evidence="1 2">JCM 16034</strain>
    </source>
</reference>
<evidence type="ECO:0000313" key="2">
    <source>
        <dbReference type="Proteomes" id="UP001500432"/>
    </source>
</evidence>
<accession>A0ABN3BJH9</accession>
<keyword evidence="2" id="KW-1185">Reference proteome</keyword>
<dbReference type="Proteomes" id="UP001500432">
    <property type="component" value="Unassembled WGS sequence"/>
</dbReference>
<evidence type="ECO:0000313" key="1">
    <source>
        <dbReference type="EMBL" id="GAA2197075.1"/>
    </source>
</evidence>
<dbReference type="NCBIfam" id="TIGR04141">
    <property type="entry name" value="TIGR04141 family sporadically distributed protein"/>
    <property type="match status" value="1"/>
</dbReference>
<proteinExistence type="predicted"/>
<gene>
    <name evidence="1" type="ORF">GCM10009849_04630</name>
</gene>
<organism evidence="1 2">
    <name type="scientific">Sinomonas flava</name>
    <dbReference type="NCBI Taxonomy" id="496857"/>
    <lineage>
        <taxon>Bacteria</taxon>
        <taxon>Bacillati</taxon>
        <taxon>Actinomycetota</taxon>
        <taxon>Actinomycetes</taxon>
        <taxon>Micrococcales</taxon>
        <taxon>Micrococcaceae</taxon>
        <taxon>Sinomonas</taxon>
    </lineage>
</organism>
<dbReference type="InterPro" id="IPR026487">
    <property type="entry name" value="CHP04141"/>
</dbReference>
<name>A0ABN3BJH9_9MICC</name>
<dbReference type="EMBL" id="BAAAQW010000002">
    <property type="protein sequence ID" value="GAA2197075.1"/>
    <property type="molecule type" value="Genomic_DNA"/>
</dbReference>